<feature type="compositionally biased region" description="Basic and acidic residues" evidence="1">
    <location>
        <begin position="542"/>
        <end position="551"/>
    </location>
</feature>
<proteinExistence type="predicted"/>
<gene>
    <name evidence="2" type="ORF">QLX08_008570</name>
</gene>
<keyword evidence="3" id="KW-1185">Reference proteome</keyword>
<dbReference type="Proteomes" id="UP001432146">
    <property type="component" value="Unassembled WGS sequence"/>
</dbReference>
<feature type="compositionally biased region" description="Basic and acidic residues" evidence="1">
    <location>
        <begin position="667"/>
        <end position="679"/>
    </location>
</feature>
<evidence type="ECO:0000256" key="1">
    <source>
        <dbReference type="SAM" id="MobiDB-lite"/>
    </source>
</evidence>
<dbReference type="AlphaFoldDB" id="A0AAW0ZL98"/>
<evidence type="ECO:0000313" key="2">
    <source>
        <dbReference type="EMBL" id="KAK9297914.1"/>
    </source>
</evidence>
<organism evidence="2 3">
    <name type="scientific">Tetragonisca angustula</name>
    <dbReference type="NCBI Taxonomy" id="166442"/>
    <lineage>
        <taxon>Eukaryota</taxon>
        <taxon>Metazoa</taxon>
        <taxon>Ecdysozoa</taxon>
        <taxon>Arthropoda</taxon>
        <taxon>Hexapoda</taxon>
        <taxon>Insecta</taxon>
        <taxon>Pterygota</taxon>
        <taxon>Neoptera</taxon>
        <taxon>Endopterygota</taxon>
        <taxon>Hymenoptera</taxon>
        <taxon>Apocrita</taxon>
        <taxon>Aculeata</taxon>
        <taxon>Apoidea</taxon>
        <taxon>Anthophila</taxon>
        <taxon>Apidae</taxon>
        <taxon>Tetragonisca</taxon>
    </lineage>
</organism>
<protein>
    <recommendedName>
        <fullName evidence="4">SAM domain-containing protein</fullName>
    </recommendedName>
</protein>
<name>A0AAW0ZL98_9HYME</name>
<accession>A0AAW0ZL98</accession>
<feature type="region of interest" description="Disordered" evidence="1">
    <location>
        <begin position="152"/>
        <end position="192"/>
    </location>
</feature>
<reference evidence="2 3" key="1">
    <citation type="submission" date="2024-05" db="EMBL/GenBank/DDBJ databases">
        <title>The nuclear and mitochondrial genome assemblies of Tetragonisca angustula (Apidae: Meliponini), a tiny yet remarkable pollinator in the Neotropics.</title>
        <authorList>
            <person name="Ferrari R."/>
            <person name="Ricardo P.C."/>
            <person name="Dias F.C."/>
            <person name="Araujo N.S."/>
            <person name="Soares D.O."/>
            <person name="Zhou Q.-S."/>
            <person name="Zhu C.-D."/>
            <person name="Coutinho L."/>
            <person name="Airas M.C."/>
            <person name="Batista T.M."/>
        </authorList>
    </citation>
    <scope>NUCLEOTIDE SEQUENCE [LARGE SCALE GENOMIC DNA]</scope>
    <source>
        <strain evidence="2">ASF017062</strain>
        <tissue evidence="2">Abdomen</tissue>
    </source>
</reference>
<feature type="region of interest" description="Disordered" evidence="1">
    <location>
        <begin position="86"/>
        <end position="108"/>
    </location>
</feature>
<feature type="compositionally biased region" description="Polar residues" evidence="1">
    <location>
        <begin position="556"/>
        <end position="569"/>
    </location>
</feature>
<sequence>MSVTCRQEFKKQNDCRSRKITGKRWEYPIPKSKDYWEKFCDDEEKKLVVVRNPPLQLSYRSLSKNNTDFIDFNSDCQNKVSNWNSFSNSRSDDQKAPDSSLHRLLPISNRDLGSDDAKSFRKPILKGSFQAGLKGSDTTGYLAIPSKVVRIPKLDTHDPQPSSRKIQPEEDHIRTSSSVENEPNIQGESSSILPVLDTYPTMSELQLKLKKFRDIQKHLRSSDGKLSKTKDRSWLKIAEANDKVDRSKLKENEKTSTDEDSLMYSARFAYKALKRLTKNKTLDFEFKPFDNSQEEPVLKSGDYSCASDDGRQEFPEIKRIEKGKQNGKPLNVHDLQAVSEEKSLEDSEFTHTDVKCPSLKSDDSISRTIPTESRYTSGPSPVFVYPEDWESPSTRILSSIPKLSGFPRKNRDRCLPCMYKSFETPLKRKVSLPRTTLQRIIAESSGLTSPEDSLEDSYFTFASIPNFEDQVERFLTDEVETNDVRLEYDVGFVEFDAFESELAVAGAAAPLEQERIQKQLTGEAEQKSISKPEPPSNVITKRGKEDRRDDDTTTTNMNEGRTGLTTRVTSLERTKVRPSSRSVSSEEDDSIVVSVSDDQPKPKYLVPCHAPTNFRPSLEPLRALRNRKPTSLQDRIALLESASSRRSSSADNYGDIPENPRVVSKGALEKDKIGDEKKSVPPPLTKAKSVLEKLMLGKAEAGTEKQRHVLRKEISFSSFSVSTDAASNSSEIYRDASKDALRELDATRDDGLLKTLFAADFPRTRGKLPLTQPCEIAEILNDLGEDVSSTGMLEILCKEFSERLKYHVEHDDSSANKRNKMIANLTRLLVDSKRYLHSDKFPSDLVFSTDQPPTCNSQLLRRVLPLKTYNRVAPLLGMAEYYPMKKITKFEDLPMEFDEISRAQIVDETSTLDSLVVHPPTPRDTESPVDQEKLGRRRYNPYALFLMKPRRKVVTWRPLTKRDLEGYDPEATLKMRADNSMKRICQDFCQWIETLGGTDNTIDEEVLRDMFEIDFSADACRATQMSIQEMPVVPAEVAVTRNTPGASKLAMTKKHVMKDAKAEVTPAKIKAFGTALPWQLRFVPPNNQVQKKWLQCENVPKDIETMEVVWKDILDLRSVRGFVEWLQQHPEIPQPEALEKIASMDIKTLRLIEDDETFAHLELDINQIKSLRVLIDGDDVSM</sequence>
<feature type="compositionally biased region" description="Low complexity" evidence="1">
    <location>
        <begin position="641"/>
        <end position="650"/>
    </location>
</feature>
<feature type="compositionally biased region" description="Polar residues" evidence="1">
    <location>
        <begin position="175"/>
        <end position="192"/>
    </location>
</feature>
<feature type="region of interest" description="Disordered" evidence="1">
    <location>
        <begin position="521"/>
        <end position="609"/>
    </location>
</feature>
<dbReference type="EMBL" id="JAWNGG020000183">
    <property type="protein sequence ID" value="KAK9297914.1"/>
    <property type="molecule type" value="Genomic_DNA"/>
</dbReference>
<evidence type="ECO:0008006" key="4">
    <source>
        <dbReference type="Google" id="ProtNLM"/>
    </source>
</evidence>
<feature type="region of interest" description="Disordered" evidence="1">
    <location>
        <begin position="640"/>
        <end position="683"/>
    </location>
</feature>
<evidence type="ECO:0000313" key="3">
    <source>
        <dbReference type="Proteomes" id="UP001432146"/>
    </source>
</evidence>
<comment type="caution">
    <text evidence="2">The sequence shown here is derived from an EMBL/GenBank/DDBJ whole genome shotgun (WGS) entry which is preliminary data.</text>
</comment>